<protein>
    <submittedName>
        <fullName evidence="1">Carbohydrate sulfotransferase 15</fullName>
    </submittedName>
</protein>
<dbReference type="PANTHER" id="PTHR15723">
    <property type="entry name" value="CARBOHYDRATE SULFOTRANSFERASE 15"/>
    <property type="match status" value="1"/>
</dbReference>
<proteinExistence type="predicted"/>
<dbReference type="OrthoDB" id="8068875at2759"/>
<comment type="caution">
    <text evidence="1">The sequence shown here is derived from an EMBL/GenBank/DDBJ whole genome shotgun (WGS) entry which is preliminary data.</text>
</comment>
<dbReference type="Proteomes" id="UP001152320">
    <property type="component" value="Chromosome 3"/>
</dbReference>
<reference evidence="1" key="1">
    <citation type="submission" date="2021-10" db="EMBL/GenBank/DDBJ databases">
        <title>Tropical sea cucumber genome reveals ecological adaptation and Cuvierian tubules defense mechanism.</title>
        <authorList>
            <person name="Chen T."/>
        </authorList>
    </citation>
    <scope>NUCLEOTIDE SEQUENCE</scope>
    <source>
        <strain evidence="1">Nanhai2018</strain>
        <tissue evidence="1">Muscle</tissue>
    </source>
</reference>
<dbReference type="PANTHER" id="PTHR15723:SF0">
    <property type="entry name" value="CARBOHYDRATE SULFOTRANSFERASE 15"/>
    <property type="match status" value="1"/>
</dbReference>
<gene>
    <name evidence="1" type="ORF">HOLleu_07896</name>
</gene>
<dbReference type="InterPro" id="IPR027417">
    <property type="entry name" value="P-loop_NTPase"/>
</dbReference>
<name>A0A9Q1HFX2_HOLLE</name>
<accession>A0A9Q1HFX2</accession>
<dbReference type="GO" id="GO:0019319">
    <property type="term" value="P:hexose biosynthetic process"/>
    <property type="evidence" value="ECO:0007669"/>
    <property type="project" value="TreeGrafter"/>
</dbReference>
<dbReference type="AlphaFoldDB" id="A0A9Q1HFX2"/>
<dbReference type="SUPFAM" id="SSF52540">
    <property type="entry name" value="P-loop containing nucleoside triphosphate hydrolases"/>
    <property type="match status" value="1"/>
</dbReference>
<sequence length="437" mass="49978">MQKWKVLYFLVFVGALILTASLTTDKGMTSTLRSVLLSRDSLLKLRNISSSSTAAYIERIKSSPTAAYIKRIGSDIKDQISRYTSGEENKLIGNNGVVLSWNRYGDLTTLFGWRPKDLQESFLSDYKSPCFLIDAKLFCLPFFFLAGMPQSGTEDIWSKITQHHHVATSNRDPHWWTRHIRADVNLRAYSFQLTRDLRNHLRFAEKSSHLRTVKEMIVGDGSYSTFCDNLLWEKSKDVDRGPGTFQMIKSILPKAKFIISLREPANRLYSEYLDSSHLKPKTADAYHSIVTKAKQSLADCISEIGVRRCALSATINKTTGTEDLPRIQLSLYTVFIQEFLKHFPRDQLFVVRMEDWYSGCKDILPQLFKFLELDPLPKASINPICEKRRQTVINQSNVTAGLQLAATKHMVRNFLAPYNQQLADILEDPLFLWSDVA</sequence>
<dbReference type="Gene3D" id="3.40.50.300">
    <property type="entry name" value="P-loop containing nucleotide triphosphate hydrolases"/>
    <property type="match status" value="1"/>
</dbReference>
<evidence type="ECO:0000313" key="1">
    <source>
        <dbReference type="EMBL" id="KAJ8044984.1"/>
    </source>
</evidence>
<organism evidence="1 2">
    <name type="scientific">Holothuria leucospilota</name>
    <name type="common">Black long sea cucumber</name>
    <name type="synonym">Mertensiothuria leucospilota</name>
    <dbReference type="NCBI Taxonomy" id="206669"/>
    <lineage>
        <taxon>Eukaryota</taxon>
        <taxon>Metazoa</taxon>
        <taxon>Echinodermata</taxon>
        <taxon>Eleutherozoa</taxon>
        <taxon>Echinozoa</taxon>
        <taxon>Holothuroidea</taxon>
        <taxon>Aspidochirotacea</taxon>
        <taxon>Aspidochirotida</taxon>
        <taxon>Holothuriidae</taxon>
        <taxon>Holothuria</taxon>
    </lineage>
</organism>
<dbReference type="InterPro" id="IPR052654">
    <property type="entry name" value="CS_Sulfotransferase"/>
</dbReference>
<keyword evidence="2" id="KW-1185">Reference proteome</keyword>
<evidence type="ECO:0000313" key="2">
    <source>
        <dbReference type="Proteomes" id="UP001152320"/>
    </source>
</evidence>
<dbReference type="GO" id="GO:0050659">
    <property type="term" value="F:N-acetylgalactosamine 4-sulfate 6-O-sulfotransferase activity"/>
    <property type="evidence" value="ECO:0007669"/>
    <property type="project" value="TreeGrafter"/>
</dbReference>
<dbReference type="EMBL" id="JAIZAY010000003">
    <property type="protein sequence ID" value="KAJ8044984.1"/>
    <property type="molecule type" value="Genomic_DNA"/>
</dbReference>